<evidence type="ECO:0000313" key="1">
    <source>
        <dbReference type="EMBL" id="MFE9228886.1"/>
    </source>
</evidence>
<sequence length="47" mass="5400">MIRVTKAAKEVFESSVKAMKDGRNPQWRFSSDRTADLQALIEAMERT</sequence>
<organism evidence="1 2">
    <name type="scientific">Streptomyces massasporeus</name>
    <dbReference type="NCBI Taxonomy" id="67324"/>
    <lineage>
        <taxon>Bacteria</taxon>
        <taxon>Bacillati</taxon>
        <taxon>Actinomycetota</taxon>
        <taxon>Actinomycetes</taxon>
        <taxon>Kitasatosporales</taxon>
        <taxon>Streptomycetaceae</taxon>
        <taxon>Streptomyces</taxon>
    </lineage>
</organism>
<accession>A0ABW6LL27</accession>
<protein>
    <submittedName>
        <fullName evidence="1">Uncharacterized protein</fullName>
    </submittedName>
</protein>
<keyword evidence="2" id="KW-1185">Reference proteome</keyword>
<evidence type="ECO:0000313" key="2">
    <source>
        <dbReference type="Proteomes" id="UP001601288"/>
    </source>
</evidence>
<gene>
    <name evidence="1" type="ORF">ACFYM3_30575</name>
</gene>
<proteinExistence type="predicted"/>
<reference evidence="1 2" key="1">
    <citation type="submission" date="2024-10" db="EMBL/GenBank/DDBJ databases">
        <title>The Natural Products Discovery Center: Release of the First 8490 Sequenced Strains for Exploring Actinobacteria Biosynthetic Diversity.</title>
        <authorList>
            <person name="Kalkreuter E."/>
            <person name="Kautsar S.A."/>
            <person name="Yang D."/>
            <person name="Bader C.D."/>
            <person name="Teijaro C.N."/>
            <person name="Fluegel L."/>
            <person name="Davis C.M."/>
            <person name="Simpson J.R."/>
            <person name="Lauterbach L."/>
            <person name="Steele A.D."/>
            <person name="Gui C."/>
            <person name="Meng S."/>
            <person name="Li G."/>
            <person name="Viehrig K."/>
            <person name="Ye F."/>
            <person name="Su P."/>
            <person name="Kiefer A.F."/>
            <person name="Nichols A."/>
            <person name="Cepeda A.J."/>
            <person name="Yan W."/>
            <person name="Fan B."/>
            <person name="Jiang Y."/>
            <person name="Adhikari A."/>
            <person name="Zheng C.-J."/>
            <person name="Schuster L."/>
            <person name="Cowan T.M."/>
            <person name="Smanski M.J."/>
            <person name="Chevrette M.G."/>
            <person name="De Carvalho L.P.S."/>
            <person name="Shen B."/>
        </authorList>
    </citation>
    <scope>NUCLEOTIDE SEQUENCE [LARGE SCALE GENOMIC DNA]</scope>
    <source>
        <strain evidence="1 2">NPDC007066</strain>
    </source>
</reference>
<comment type="caution">
    <text evidence="1">The sequence shown here is derived from an EMBL/GenBank/DDBJ whole genome shotgun (WGS) entry which is preliminary data.</text>
</comment>
<dbReference type="EMBL" id="JBIAFP010000021">
    <property type="protein sequence ID" value="MFE9228886.1"/>
    <property type="molecule type" value="Genomic_DNA"/>
</dbReference>
<name>A0ABW6LL27_9ACTN</name>
<dbReference type="RefSeq" id="WP_358284951.1">
    <property type="nucleotide sequence ID" value="NZ_JBEYGJ010000021.1"/>
</dbReference>
<dbReference type="Proteomes" id="UP001601288">
    <property type="component" value="Unassembled WGS sequence"/>
</dbReference>